<dbReference type="Pfam" id="PF06580">
    <property type="entry name" value="His_kinase"/>
    <property type="match status" value="1"/>
</dbReference>
<dbReference type="GO" id="GO:0016020">
    <property type="term" value="C:membrane"/>
    <property type="evidence" value="ECO:0007669"/>
    <property type="project" value="UniProtKB-SubCell"/>
</dbReference>
<dbReference type="PANTHER" id="PTHR34220:SF7">
    <property type="entry name" value="SENSOR HISTIDINE KINASE YPDA"/>
    <property type="match status" value="1"/>
</dbReference>
<keyword evidence="8" id="KW-1185">Reference proteome</keyword>
<evidence type="ECO:0000256" key="1">
    <source>
        <dbReference type="ARBA" id="ARBA00004370"/>
    </source>
</evidence>
<dbReference type="PATRIC" id="fig|1121305.3.peg.2134"/>
<dbReference type="Pfam" id="PF02518">
    <property type="entry name" value="HATPase_c"/>
    <property type="match status" value="1"/>
</dbReference>
<evidence type="ECO:0000256" key="3">
    <source>
        <dbReference type="ARBA" id="ARBA00022679"/>
    </source>
</evidence>
<keyword evidence="5" id="KW-0472">Membrane</keyword>
<dbReference type="SUPFAM" id="SSF55874">
    <property type="entry name" value="ATPase domain of HSP90 chaperone/DNA topoisomerase II/histidine kinase"/>
    <property type="match status" value="1"/>
</dbReference>
<dbReference type="InterPro" id="IPR036890">
    <property type="entry name" value="HATPase_C_sf"/>
</dbReference>
<dbReference type="AlphaFoldDB" id="A0A151AKY0"/>
<keyword evidence="5" id="KW-1133">Transmembrane helix</keyword>
<dbReference type="InterPro" id="IPR003594">
    <property type="entry name" value="HATPase_dom"/>
</dbReference>
<gene>
    <name evidence="7" type="primary">ypdA_3</name>
    <name evidence="7" type="ORF">CLCOL_21330</name>
</gene>
<organism evidence="7 8">
    <name type="scientific">Clostridium colicanis DSM 13634</name>
    <dbReference type="NCBI Taxonomy" id="1121305"/>
    <lineage>
        <taxon>Bacteria</taxon>
        <taxon>Bacillati</taxon>
        <taxon>Bacillota</taxon>
        <taxon>Clostridia</taxon>
        <taxon>Eubacteriales</taxon>
        <taxon>Clostridiaceae</taxon>
        <taxon>Clostridium</taxon>
    </lineage>
</organism>
<dbReference type="PANTHER" id="PTHR34220">
    <property type="entry name" value="SENSOR HISTIDINE KINASE YPDA"/>
    <property type="match status" value="1"/>
</dbReference>
<name>A0A151AKY0_9CLOT</name>
<proteinExistence type="predicted"/>
<evidence type="ECO:0000256" key="5">
    <source>
        <dbReference type="SAM" id="Phobius"/>
    </source>
</evidence>
<dbReference type="EC" id="2.7.13.3" evidence="7"/>
<dbReference type="InterPro" id="IPR010559">
    <property type="entry name" value="Sig_transdc_His_kin_internal"/>
</dbReference>
<feature type="transmembrane region" description="Helical" evidence="5">
    <location>
        <begin position="178"/>
        <end position="196"/>
    </location>
</feature>
<feature type="domain" description="HAMP" evidence="6">
    <location>
        <begin position="198"/>
        <end position="251"/>
    </location>
</feature>
<dbReference type="InterPro" id="IPR050640">
    <property type="entry name" value="Bact_2-comp_sensor_kinase"/>
</dbReference>
<dbReference type="GO" id="GO:0000155">
    <property type="term" value="F:phosphorelay sensor kinase activity"/>
    <property type="evidence" value="ECO:0007669"/>
    <property type="project" value="InterPro"/>
</dbReference>
<keyword evidence="5" id="KW-0812">Transmembrane</keyword>
<dbReference type="EMBL" id="LTBB01000012">
    <property type="protein sequence ID" value="KYH28180.1"/>
    <property type="molecule type" value="Genomic_DNA"/>
</dbReference>
<evidence type="ECO:0000256" key="4">
    <source>
        <dbReference type="ARBA" id="ARBA00022777"/>
    </source>
</evidence>
<protein>
    <submittedName>
        <fullName evidence="7">Sensor histidine kinase YpdA</fullName>
        <ecNumber evidence="7">2.7.13.3</ecNumber>
    </submittedName>
</protein>
<evidence type="ECO:0000256" key="2">
    <source>
        <dbReference type="ARBA" id="ARBA00022553"/>
    </source>
</evidence>
<dbReference type="InterPro" id="IPR003660">
    <property type="entry name" value="HAMP_dom"/>
</dbReference>
<sequence>MSRLRNKLITFVVAIITPMLFINLFTLLLSNKIEMQYSTMISKLITMEEAKRNINNSVLYFDKYITTRAQDDLKNCIINYEKAKQNINALGSGSTIENMYYLRELKNTLESYKKSYDITIEKLNSNMGYNFYDDFIETKNIAHYCNEYIEKINENYLKYNNENYKLLVRKNRIKDSAVILYFLLMIIVCLFITLIFSKNITETLKELVLEVEKVSKGYFNIKKINPSNIYEVDILLKGFNIMVSDIKTLIDEIKEKAEIENMLKETQLKALQSQINPHFLFNTLNSIIQIADIEGAVETEKLMNAVSKLLRYSLSMVDRQASLREELDIIKQYVYIQETRFEDRVAFNIEVNGYIDDIIVPGMTLQPLVENAFIHGIEPKEEGGSIRIKVDRNEKHCLITIEDDGCGMTEETIFSILDDKEGKKHTGHITGIGTKNVIKRLKLLYNDEFAFKIQSKVDEGTKIILKIPITGVS</sequence>
<comment type="subcellular location">
    <subcellularLocation>
        <location evidence="1">Membrane</location>
    </subcellularLocation>
</comment>
<dbReference type="RefSeq" id="WP_061858939.1">
    <property type="nucleotide sequence ID" value="NZ_LTBB01000012.1"/>
</dbReference>
<evidence type="ECO:0000313" key="8">
    <source>
        <dbReference type="Proteomes" id="UP000075374"/>
    </source>
</evidence>
<evidence type="ECO:0000313" key="7">
    <source>
        <dbReference type="EMBL" id="KYH28180.1"/>
    </source>
</evidence>
<evidence type="ECO:0000259" key="6">
    <source>
        <dbReference type="PROSITE" id="PS50885"/>
    </source>
</evidence>
<comment type="caution">
    <text evidence="7">The sequence shown here is derived from an EMBL/GenBank/DDBJ whole genome shotgun (WGS) entry which is preliminary data.</text>
</comment>
<dbReference type="Gene3D" id="3.30.565.10">
    <property type="entry name" value="Histidine kinase-like ATPase, C-terminal domain"/>
    <property type="match status" value="1"/>
</dbReference>
<feature type="transmembrane region" description="Helical" evidence="5">
    <location>
        <begin position="6"/>
        <end position="30"/>
    </location>
</feature>
<accession>A0A151AKY0</accession>
<keyword evidence="3 7" id="KW-0808">Transferase</keyword>
<keyword evidence="2" id="KW-0597">Phosphoprotein</keyword>
<reference evidence="7 8" key="1">
    <citation type="submission" date="2016-02" db="EMBL/GenBank/DDBJ databases">
        <title>Genome sequence of Clostridium colicanis DSM 13634.</title>
        <authorList>
            <person name="Poehlein A."/>
            <person name="Daniel R."/>
        </authorList>
    </citation>
    <scope>NUCLEOTIDE SEQUENCE [LARGE SCALE GENOMIC DNA]</scope>
    <source>
        <strain evidence="7 8">DSM 13634</strain>
    </source>
</reference>
<keyword evidence="4 7" id="KW-0418">Kinase</keyword>
<dbReference type="PROSITE" id="PS50885">
    <property type="entry name" value="HAMP"/>
    <property type="match status" value="1"/>
</dbReference>
<dbReference type="Proteomes" id="UP000075374">
    <property type="component" value="Unassembled WGS sequence"/>
</dbReference>
<dbReference type="STRING" id="1121305.CLCOL_21330"/>
<dbReference type="Gene3D" id="6.10.340.10">
    <property type="match status" value="1"/>
</dbReference>